<dbReference type="InterPro" id="IPR049210">
    <property type="entry name" value="DUF6812"/>
</dbReference>
<proteinExistence type="predicted"/>
<name>A0A9D1FVY3_9BACT</name>
<reference evidence="1" key="2">
    <citation type="journal article" date="2021" name="PeerJ">
        <title>Extensive microbial diversity within the chicken gut microbiome revealed by metagenomics and culture.</title>
        <authorList>
            <person name="Gilroy R."/>
            <person name="Ravi A."/>
            <person name="Getino M."/>
            <person name="Pursley I."/>
            <person name="Horton D.L."/>
            <person name="Alikhan N.F."/>
            <person name="Baker D."/>
            <person name="Gharbi K."/>
            <person name="Hall N."/>
            <person name="Watson M."/>
            <person name="Adriaenssens E.M."/>
            <person name="Foster-Nyarko E."/>
            <person name="Jarju S."/>
            <person name="Secka A."/>
            <person name="Antonio M."/>
            <person name="Oren A."/>
            <person name="Chaudhuri R.R."/>
            <person name="La Ragione R."/>
            <person name="Hildebrand F."/>
            <person name="Pallen M.J."/>
        </authorList>
    </citation>
    <scope>NUCLEOTIDE SEQUENCE</scope>
    <source>
        <strain evidence="1">CHK152-2994</strain>
    </source>
</reference>
<organism evidence="1 2">
    <name type="scientific">Candidatus Scatenecus faecavium</name>
    <dbReference type="NCBI Taxonomy" id="2840915"/>
    <lineage>
        <taxon>Bacteria</taxon>
        <taxon>Candidatus Scatenecus</taxon>
    </lineage>
</organism>
<gene>
    <name evidence="1" type="ORF">IAD41_05015</name>
</gene>
<dbReference type="EMBL" id="DVJO01000106">
    <property type="protein sequence ID" value="HIS82950.1"/>
    <property type="molecule type" value="Genomic_DNA"/>
</dbReference>
<evidence type="ECO:0000313" key="2">
    <source>
        <dbReference type="Proteomes" id="UP000824139"/>
    </source>
</evidence>
<sequence length="115" mass="13405">MAKNTDMVPIEVSILTVDHDIKGVVYVSKYTNTNRELTDLLNDRERRFLAVTNAEIFPRNAGQSPRKYNFLEIHMDYVLMVHPSTQAVFKDSGKTQEDIARFRDLRMKLNQTKPF</sequence>
<comment type="caution">
    <text evidence="1">The sequence shown here is derived from an EMBL/GenBank/DDBJ whole genome shotgun (WGS) entry which is preliminary data.</text>
</comment>
<dbReference type="Pfam" id="PF20660">
    <property type="entry name" value="DUF6812"/>
    <property type="match status" value="1"/>
</dbReference>
<evidence type="ECO:0000313" key="1">
    <source>
        <dbReference type="EMBL" id="HIS82950.1"/>
    </source>
</evidence>
<dbReference type="Proteomes" id="UP000824139">
    <property type="component" value="Unassembled WGS sequence"/>
</dbReference>
<reference evidence="1" key="1">
    <citation type="submission" date="2020-10" db="EMBL/GenBank/DDBJ databases">
        <authorList>
            <person name="Gilroy R."/>
        </authorList>
    </citation>
    <scope>NUCLEOTIDE SEQUENCE</scope>
    <source>
        <strain evidence="1">CHK152-2994</strain>
    </source>
</reference>
<dbReference type="AlphaFoldDB" id="A0A9D1FVY3"/>
<protein>
    <submittedName>
        <fullName evidence="1">Uncharacterized protein</fullName>
    </submittedName>
</protein>
<accession>A0A9D1FVY3</accession>